<keyword evidence="1" id="KW-0862">Zinc</keyword>
<dbReference type="PROSITE" id="PS00028">
    <property type="entry name" value="ZINC_FINGER_C2H2_1"/>
    <property type="match status" value="1"/>
</dbReference>
<dbReference type="AlphaFoldDB" id="A0AAQ4EJF9"/>
<protein>
    <recommendedName>
        <fullName evidence="3">C2H2-type domain-containing protein</fullName>
    </recommendedName>
</protein>
<dbReference type="SMART" id="SM00355">
    <property type="entry name" value="ZnF_C2H2"/>
    <property type="match status" value="2"/>
</dbReference>
<keyword evidence="1" id="KW-0479">Metal-binding</keyword>
<feature type="domain" description="C2H2-type" evidence="3">
    <location>
        <begin position="10"/>
        <end position="38"/>
    </location>
</feature>
<evidence type="ECO:0000313" key="4">
    <source>
        <dbReference type="EMBL" id="KAK8774945.1"/>
    </source>
</evidence>
<dbReference type="InterPro" id="IPR013087">
    <property type="entry name" value="Znf_C2H2_type"/>
</dbReference>
<evidence type="ECO:0000256" key="2">
    <source>
        <dbReference type="SAM" id="MobiDB-lite"/>
    </source>
</evidence>
<name>A0AAQ4EJF9_AMBAM</name>
<dbReference type="GO" id="GO:0008270">
    <property type="term" value="F:zinc ion binding"/>
    <property type="evidence" value="ECO:0007669"/>
    <property type="project" value="UniProtKB-KW"/>
</dbReference>
<keyword evidence="1" id="KW-0863">Zinc-finger</keyword>
<evidence type="ECO:0000256" key="1">
    <source>
        <dbReference type="PROSITE-ProRule" id="PRU00042"/>
    </source>
</evidence>
<dbReference type="Gene3D" id="3.30.160.60">
    <property type="entry name" value="Classic Zinc Finger"/>
    <property type="match status" value="1"/>
</dbReference>
<dbReference type="PROSITE" id="PS50157">
    <property type="entry name" value="ZINC_FINGER_C2H2_2"/>
    <property type="match status" value="1"/>
</dbReference>
<sequence>MTHQHGRETFLCVHCEQLFLSKAGLQRHTQRYHKNTPAGTTTGDGANDVDGMDPETAPEAAAVLDSIPVALSCDQCTFGCSQPLELAQHVASNHPAVPIFRYEGGGGKLASWSLDRC</sequence>
<dbReference type="Proteomes" id="UP001321473">
    <property type="component" value="Unassembled WGS sequence"/>
</dbReference>
<dbReference type="InterPro" id="IPR036236">
    <property type="entry name" value="Znf_C2H2_sf"/>
</dbReference>
<evidence type="ECO:0000259" key="3">
    <source>
        <dbReference type="PROSITE" id="PS50157"/>
    </source>
</evidence>
<feature type="region of interest" description="Disordered" evidence="2">
    <location>
        <begin position="32"/>
        <end position="56"/>
    </location>
</feature>
<dbReference type="SUPFAM" id="SSF57667">
    <property type="entry name" value="beta-beta-alpha zinc fingers"/>
    <property type="match status" value="1"/>
</dbReference>
<reference evidence="4 5" key="1">
    <citation type="journal article" date="2023" name="Arcadia Sci">
        <title>De novo assembly of a long-read Amblyomma americanum tick genome.</title>
        <authorList>
            <person name="Chou S."/>
            <person name="Poskanzer K.E."/>
            <person name="Rollins M."/>
            <person name="Thuy-Boun P.S."/>
        </authorList>
    </citation>
    <scope>NUCLEOTIDE SEQUENCE [LARGE SCALE GENOMIC DNA]</scope>
    <source>
        <strain evidence="4">F_SG_1</strain>
        <tissue evidence="4">Salivary glands</tissue>
    </source>
</reference>
<organism evidence="4 5">
    <name type="scientific">Amblyomma americanum</name>
    <name type="common">Lone star tick</name>
    <dbReference type="NCBI Taxonomy" id="6943"/>
    <lineage>
        <taxon>Eukaryota</taxon>
        <taxon>Metazoa</taxon>
        <taxon>Ecdysozoa</taxon>
        <taxon>Arthropoda</taxon>
        <taxon>Chelicerata</taxon>
        <taxon>Arachnida</taxon>
        <taxon>Acari</taxon>
        <taxon>Parasitiformes</taxon>
        <taxon>Ixodida</taxon>
        <taxon>Ixodoidea</taxon>
        <taxon>Ixodidae</taxon>
        <taxon>Amblyomminae</taxon>
        <taxon>Amblyomma</taxon>
    </lineage>
</organism>
<evidence type="ECO:0000313" key="5">
    <source>
        <dbReference type="Proteomes" id="UP001321473"/>
    </source>
</evidence>
<accession>A0AAQ4EJF9</accession>
<keyword evidence="5" id="KW-1185">Reference proteome</keyword>
<comment type="caution">
    <text evidence="4">The sequence shown here is derived from an EMBL/GenBank/DDBJ whole genome shotgun (WGS) entry which is preliminary data.</text>
</comment>
<dbReference type="EMBL" id="JARKHS020014793">
    <property type="protein sequence ID" value="KAK8774945.1"/>
    <property type="molecule type" value="Genomic_DNA"/>
</dbReference>
<gene>
    <name evidence="4" type="ORF">V5799_010523</name>
</gene>
<proteinExistence type="predicted"/>